<reference evidence="2 3" key="1">
    <citation type="submission" date="2020-10" db="EMBL/GenBank/DDBJ databases">
        <title>Complete genome sequence of Paludibaculum fermentans P105T, a facultatively anaerobic acidobacterium capable of dissimilatory Fe(III) reduction.</title>
        <authorList>
            <person name="Dedysh S.N."/>
            <person name="Beletsky A.V."/>
            <person name="Kulichevskaya I.S."/>
            <person name="Mardanov A.V."/>
            <person name="Ravin N.V."/>
        </authorList>
    </citation>
    <scope>NUCLEOTIDE SEQUENCE [LARGE SCALE GENOMIC DNA]</scope>
    <source>
        <strain evidence="2 3">P105</strain>
    </source>
</reference>
<keyword evidence="3" id="KW-1185">Reference proteome</keyword>
<evidence type="ECO:0000313" key="2">
    <source>
        <dbReference type="EMBL" id="QOY86764.1"/>
    </source>
</evidence>
<feature type="transmembrane region" description="Helical" evidence="1">
    <location>
        <begin position="60"/>
        <end position="78"/>
    </location>
</feature>
<dbReference type="EMBL" id="CP063849">
    <property type="protein sequence ID" value="QOY86764.1"/>
    <property type="molecule type" value="Genomic_DNA"/>
</dbReference>
<dbReference type="AlphaFoldDB" id="A0A7S7NNE6"/>
<accession>A0A7S7NNE6</accession>
<evidence type="ECO:0000313" key="3">
    <source>
        <dbReference type="Proteomes" id="UP000593892"/>
    </source>
</evidence>
<proteinExistence type="predicted"/>
<evidence type="ECO:0000256" key="1">
    <source>
        <dbReference type="SAM" id="Phobius"/>
    </source>
</evidence>
<evidence type="ECO:0008006" key="4">
    <source>
        <dbReference type="Google" id="ProtNLM"/>
    </source>
</evidence>
<keyword evidence="1" id="KW-1133">Transmembrane helix</keyword>
<protein>
    <recommendedName>
        <fullName evidence="4">DUF805 domain-containing protein</fullName>
    </recommendedName>
</protein>
<gene>
    <name evidence="2" type="ORF">IRI77_28865</name>
</gene>
<sequence>MSPASSRVNRWSHAWRWFSDDRGSFSYFGACCGFLLLSQLATNALRPLLQIRLQGGSPPFLRFFGLWLCLAILVAAEVRNSRRRLIDLGCGAWYLYLGIGVLAAGLEAALVLRESSLRACFLIYLVVQLPLILGRAAGRPAGAGGES</sequence>
<dbReference type="KEGG" id="pfer:IRI77_28865"/>
<keyword evidence="1" id="KW-0472">Membrane</keyword>
<feature type="transmembrane region" description="Helical" evidence="1">
    <location>
        <begin position="25"/>
        <end position="48"/>
    </location>
</feature>
<dbReference type="RefSeq" id="WP_194448433.1">
    <property type="nucleotide sequence ID" value="NZ_CP063849.1"/>
</dbReference>
<dbReference type="Proteomes" id="UP000593892">
    <property type="component" value="Chromosome"/>
</dbReference>
<feature type="transmembrane region" description="Helical" evidence="1">
    <location>
        <begin position="93"/>
        <end position="112"/>
    </location>
</feature>
<organism evidence="2 3">
    <name type="scientific">Paludibaculum fermentans</name>
    <dbReference type="NCBI Taxonomy" id="1473598"/>
    <lineage>
        <taxon>Bacteria</taxon>
        <taxon>Pseudomonadati</taxon>
        <taxon>Acidobacteriota</taxon>
        <taxon>Terriglobia</taxon>
        <taxon>Bryobacterales</taxon>
        <taxon>Bryobacteraceae</taxon>
        <taxon>Paludibaculum</taxon>
    </lineage>
</organism>
<name>A0A7S7NNE6_PALFE</name>
<keyword evidence="1" id="KW-0812">Transmembrane</keyword>